<protein>
    <submittedName>
        <fullName evidence="1">Uncharacterized protein</fullName>
    </submittedName>
</protein>
<sequence length="129" mass="14611">MTLSDLIHDLISEAEPLVEGIDYRSLPHKDKALLTAAYILEDDSEIPEVLCRLPDEWRKIVFSQMAGPDDADLFDFRYMFRVAATGYYADAIQDRINDEFRSYCESNGLYSTATESEPSELTGFREGAA</sequence>
<name>A0A0F9AMF9_9ZZZZ</name>
<evidence type="ECO:0000313" key="1">
    <source>
        <dbReference type="EMBL" id="KKK99480.1"/>
    </source>
</evidence>
<accession>A0A0F9AMF9</accession>
<gene>
    <name evidence="1" type="ORF">LCGC14_2632330</name>
</gene>
<proteinExistence type="predicted"/>
<comment type="caution">
    <text evidence="1">The sequence shown here is derived from an EMBL/GenBank/DDBJ whole genome shotgun (WGS) entry which is preliminary data.</text>
</comment>
<dbReference type="AlphaFoldDB" id="A0A0F9AMF9"/>
<organism evidence="1">
    <name type="scientific">marine sediment metagenome</name>
    <dbReference type="NCBI Taxonomy" id="412755"/>
    <lineage>
        <taxon>unclassified sequences</taxon>
        <taxon>metagenomes</taxon>
        <taxon>ecological metagenomes</taxon>
    </lineage>
</organism>
<reference evidence="1" key="1">
    <citation type="journal article" date="2015" name="Nature">
        <title>Complex archaea that bridge the gap between prokaryotes and eukaryotes.</title>
        <authorList>
            <person name="Spang A."/>
            <person name="Saw J.H."/>
            <person name="Jorgensen S.L."/>
            <person name="Zaremba-Niedzwiedzka K."/>
            <person name="Martijn J."/>
            <person name="Lind A.E."/>
            <person name="van Eijk R."/>
            <person name="Schleper C."/>
            <person name="Guy L."/>
            <person name="Ettema T.J."/>
        </authorList>
    </citation>
    <scope>NUCLEOTIDE SEQUENCE</scope>
</reference>
<dbReference type="EMBL" id="LAZR01045187">
    <property type="protein sequence ID" value="KKK99480.1"/>
    <property type="molecule type" value="Genomic_DNA"/>
</dbReference>